<dbReference type="Proteomes" id="UP000298781">
    <property type="component" value="Chromosome"/>
</dbReference>
<reference evidence="1 2" key="1">
    <citation type="submission" date="2019-04" db="EMBL/GenBank/DDBJ databases">
        <title>Phreatobacter aquaticus sp. nov.</title>
        <authorList>
            <person name="Choi A."/>
        </authorList>
    </citation>
    <scope>NUCLEOTIDE SEQUENCE [LARGE SCALE GENOMIC DNA]</scope>
    <source>
        <strain evidence="1 2">KCTC 52518</strain>
    </source>
</reference>
<keyword evidence="2" id="KW-1185">Reference proteome</keyword>
<organism evidence="1 2">
    <name type="scientific">Phreatobacter stygius</name>
    <dbReference type="NCBI Taxonomy" id="1940610"/>
    <lineage>
        <taxon>Bacteria</taxon>
        <taxon>Pseudomonadati</taxon>
        <taxon>Pseudomonadota</taxon>
        <taxon>Alphaproteobacteria</taxon>
        <taxon>Hyphomicrobiales</taxon>
        <taxon>Phreatobacteraceae</taxon>
        <taxon>Phreatobacter</taxon>
    </lineage>
</organism>
<name>A0A4D7BCQ3_9HYPH</name>
<accession>A0A4D7BCQ3</accession>
<protein>
    <submittedName>
        <fullName evidence="1">Uncharacterized protein</fullName>
    </submittedName>
</protein>
<dbReference type="EMBL" id="CP039690">
    <property type="protein sequence ID" value="QCI67156.1"/>
    <property type="molecule type" value="Genomic_DNA"/>
</dbReference>
<proteinExistence type="predicted"/>
<sequence length="76" mass="8561">MKSHSDDRPEGTVRRHVLTSLKGMVCWCEVAELAAAANVSPDVVLACLQFYEGEFARRHGDLWRFETIGRRGVTLN</sequence>
<evidence type="ECO:0000313" key="1">
    <source>
        <dbReference type="EMBL" id="QCI67156.1"/>
    </source>
</evidence>
<dbReference type="RefSeq" id="WP_136962591.1">
    <property type="nucleotide sequence ID" value="NZ_CP039690.1"/>
</dbReference>
<dbReference type="KEGG" id="pstg:E8M01_24705"/>
<gene>
    <name evidence="1" type="ORF">E8M01_24705</name>
</gene>
<evidence type="ECO:0000313" key="2">
    <source>
        <dbReference type="Proteomes" id="UP000298781"/>
    </source>
</evidence>
<dbReference type="AlphaFoldDB" id="A0A4D7BCQ3"/>